<evidence type="ECO:0000313" key="3">
    <source>
        <dbReference type="Proteomes" id="UP000199657"/>
    </source>
</evidence>
<dbReference type="InterPro" id="IPR010982">
    <property type="entry name" value="Lambda_DNA-bd_dom_sf"/>
</dbReference>
<dbReference type="SUPFAM" id="SSF47413">
    <property type="entry name" value="lambda repressor-like DNA-binding domains"/>
    <property type="match status" value="1"/>
</dbReference>
<evidence type="ECO:0000313" key="2">
    <source>
        <dbReference type="EMBL" id="SEO80289.1"/>
    </source>
</evidence>
<dbReference type="STRING" id="406100.SAMN04488052_10398"/>
<protein>
    <submittedName>
        <fullName evidence="2">Predicted DNA-binding protein, contains XRE-type HTH domain</fullName>
    </submittedName>
</protein>
<dbReference type="RefSeq" id="WP_091642210.1">
    <property type="nucleotide sequence ID" value="NZ_FOEG01000003.1"/>
</dbReference>
<sequence length="96" mass="10833">MAERQRFNSVWDALEDSAEQAENMKLRAELMTQIRDYVEGLSMTQQAAAKTLGLTQPRLNDLLRGRLDKFSLDMLVNVLARAGKHVNVTISDQEVA</sequence>
<accession>A0A1H8SMU8</accession>
<organism evidence="2 3">
    <name type="scientific">Aquisalimonas asiatica</name>
    <dbReference type="NCBI Taxonomy" id="406100"/>
    <lineage>
        <taxon>Bacteria</taxon>
        <taxon>Pseudomonadati</taxon>
        <taxon>Pseudomonadota</taxon>
        <taxon>Gammaproteobacteria</taxon>
        <taxon>Chromatiales</taxon>
        <taxon>Ectothiorhodospiraceae</taxon>
        <taxon>Aquisalimonas</taxon>
    </lineage>
</organism>
<reference evidence="2 3" key="1">
    <citation type="submission" date="2016-10" db="EMBL/GenBank/DDBJ databases">
        <authorList>
            <person name="de Groot N.N."/>
        </authorList>
    </citation>
    <scope>NUCLEOTIDE SEQUENCE [LARGE SCALE GENOMIC DNA]</scope>
    <source>
        <strain evidence="2 3">CGMCC 1.6291</strain>
    </source>
</reference>
<proteinExistence type="predicted"/>
<keyword evidence="3" id="KW-1185">Reference proteome</keyword>
<gene>
    <name evidence="2" type="ORF">SAMN04488052_10398</name>
</gene>
<dbReference type="Gene3D" id="1.10.260.40">
    <property type="entry name" value="lambda repressor-like DNA-binding domains"/>
    <property type="match status" value="1"/>
</dbReference>
<dbReference type="EMBL" id="FOEG01000003">
    <property type="protein sequence ID" value="SEO80289.1"/>
    <property type="molecule type" value="Genomic_DNA"/>
</dbReference>
<name>A0A1H8SMU8_9GAMM</name>
<dbReference type="OrthoDB" id="9788479at2"/>
<dbReference type="AlphaFoldDB" id="A0A1H8SMU8"/>
<evidence type="ECO:0000259" key="1">
    <source>
        <dbReference type="Pfam" id="PF13744"/>
    </source>
</evidence>
<dbReference type="InterPro" id="IPR039554">
    <property type="entry name" value="HigA2-like_HTH"/>
</dbReference>
<feature type="domain" description="HigA2-like helix-turn-helix" evidence="1">
    <location>
        <begin position="14"/>
        <end position="91"/>
    </location>
</feature>
<dbReference type="Proteomes" id="UP000199657">
    <property type="component" value="Unassembled WGS sequence"/>
</dbReference>
<dbReference type="Pfam" id="PF13744">
    <property type="entry name" value="HTH_37"/>
    <property type="match status" value="1"/>
</dbReference>
<keyword evidence="2" id="KW-0238">DNA-binding</keyword>
<dbReference type="GO" id="GO:0003677">
    <property type="term" value="F:DNA binding"/>
    <property type="evidence" value="ECO:0007669"/>
    <property type="project" value="UniProtKB-KW"/>
</dbReference>